<reference evidence="2" key="2">
    <citation type="submission" date="2021-08" db="EMBL/GenBank/DDBJ databases">
        <authorList>
            <person name="Eriksson T."/>
        </authorList>
    </citation>
    <scope>NUCLEOTIDE SEQUENCE</scope>
    <source>
        <strain evidence="2">Stoneville</strain>
        <tissue evidence="2">Whole head</tissue>
    </source>
</reference>
<accession>A0A8J6L345</accession>
<dbReference type="InterPro" id="IPR036397">
    <property type="entry name" value="RNaseH_sf"/>
</dbReference>
<name>A0A8J6L345_TENMO</name>
<evidence type="ECO:0000259" key="1">
    <source>
        <dbReference type="PROSITE" id="PS50994"/>
    </source>
</evidence>
<proteinExistence type="predicted"/>
<feature type="domain" description="Integrase catalytic" evidence="1">
    <location>
        <begin position="5"/>
        <end position="161"/>
    </location>
</feature>
<dbReference type="GO" id="GO:0015074">
    <property type="term" value="P:DNA integration"/>
    <property type="evidence" value="ECO:0007669"/>
    <property type="project" value="InterPro"/>
</dbReference>
<dbReference type="PROSITE" id="PS50994">
    <property type="entry name" value="INTEGRASE"/>
    <property type="match status" value="1"/>
</dbReference>
<dbReference type="PANTHER" id="PTHR37984">
    <property type="entry name" value="PROTEIN CBG26694"/>
    <property type="match status" value="1"/>
</dbReference>
<organism evidence="2 3">
    <name type="scientific">Tenebrio molitor</name>
    <name type="common">Yellow mealworm beetle</name>
    <dbReference type="NCBI Taxonomy" id="7067"/>
    <lineage>
        <taxon>Eukaryota</taxon>
        <taxon>Metazoa</taxon>
        <taxon>Ecdysozoa</taxon>
        <taxon>Arthropoda</taxon>
        <taxon>Hexapoda</taxon>
        <taxon>Insecta</taxon>
        <taxon>Pterygota</taxon>
        <taxon>Neoptera</taxon>
        <taxon>Endopterygota</taxon>
        <taxon>Coleoptera</taxon>
        <taxon>Polyphaga</taxon>
        <taxon>Cucujiformia</taxon>
        <taxon>Tenebrionidae</taxon>
        <taxon>Tenebrio</taxon>
    </lineage>
</organism>
<dbReference type="InterPro" id="IPR012337">
    <property type="entry name" value="RNaseH-like_sf"/>
</dbReference>
<dbReference type="InterPro" id="IPR050951">
    <property type="entry name" value="Retrovirus_Pol_polyprotein"/>
</dbReference>
<dbReference type="EMBL" id="JABDTM020027837">
    <property type="protein sequence ID" value="KAH0809904.1"/>
    <property type="molecule type" value="Genomic_DNA"/>
</dbReference>
<dbReference type="SUPFAM" id="SSF53098">
    <property type="entry name" value="Ribonuclease H-like"/>
    <property type="match status" value="1"/>
</dbReference>
<gene>
    <name evidence="2" type="ORF">GEV33_012887</name>
</gene>
<evidence type="ECO:0000313" key="3">
    <source>
        <dbReference type="Proteomes" id="UP000719412"/>
    </source>
</evidence>
<evidence type="ECO:0000313" key="2">
    <source>
        <dbReference type="EMBL" id="KAH0809904.1"/>
    </source>
</evidence>
<dbReference type="Proteomes" id="UP000719412">
    <property type="component" value="Unassembled WGS sequence"/>
</dbReference>
<dbReference type="Pfam" id="PF00665">
    <property type="entry name" value="rve"/>
    <property type="match status" value="1"/>
</dbReference>
<dbReference type="InterPro" id="IPR001584">
    <property type="entry name" value="Integrase_cat-core"/>
</dbReference>
<sequence>MLPIVAEQPSDLVTVDYHGPLPESRSRVSYIFAVIDSFSKFVKLYPLRRAQAKISAQRVRDFHRTVPTKVVLSDHRTQFQSKQWQETLEQWDIQPTFSTVRHPQSNPTQRVMRELRQLFRTYCQDAHANWTTVLSKIELLFNVTPHISTGYSSYEILLGKNSTNRLSKLRGPLLPAEGMTPHDTTSILDVNRDERRRQQLSPIELTTHWKVSSPFRYASLYYDTWGASMKPQF</sequence>
<keyword evidence="3" id="KW-1185">Reference proteome</keyword>
<comment type="caution">
    <text evidence="2">The sequence shown here is derived from an EMBL/GenBank/DDBJ whole genome shotgun (WGS) entry which is preliminary data.</text>
</comment>
<dbReference type="PANTHER" id="PTHR37984:SF5">
    <property type="entry name" value="PROTEIN NYNRIN-LIKE"/>
    <property type="match status" value="1"/>
</dbReference>
<protein>
    <recommendedName>
        <fullName evidence="1">Integrase catalytic domain-containing protein</fullName>
    </recommendedName>
</protein>
<dbReference type="GO" id="GO:0003676">
    <property type="term" value="F:nucleic acid binding"/>
    <property type="evidence" value="ECO:0007669"/>
    <property type="project" value="InterPro"/>
</dbReference>
<dbReference type="AlphaFoldDB" id="A0A8J6L345"/>
<dbReference type="Gene3D" id="3.30.420.10">
    <property type="entry name" value="Ribonuclease H-like superfamily/Ribonuclease H"/>
    <property type="match status" value="1"/>
</dbReference>
<reference evidence="2" key="1">
    <citation type="journal article" date="2020" name="J Insects Food Feed">
        <title>The yellow mealworm (Tenebrio molitor) genome: a resource for the emerging insects as food and feed industry.</title>
        <authorList>
            <person name="Eriksson T."/>
            <person name="Andere A."/>
            <person name="Kelstrup H."/>
            <person name="Emery V."/>
            <person name="Picard C."/>
        </authorList>
    </citation>
    <scope>NUCLEOTIDE SEQUENCE</scope>
    <source>
        <strain evidence="2">Stoneville</strain>
        <tissue evidence="2">Whole head</tissue>
    </source>
</reference>